<evidence type="ECO:0000256" key="1">
    <source>
        <dbReference type="ARBA" id="ARBA00006890"/>
    </source>
</evidence>
<evidence type="ECO:0000256" key="10">
    <source>
        <dbReference type="SAM" id="MobiDB-lite"/>
    </source>
</evidence>
<comment type="similarity">
    <text evidence="1">Belongs to the UDPGP type 2 family.</text>
</comment>
<feature type="domain" description="Nucleotidyl transferase" evidence="11">
    <location>
        <begin position="8"/>
        <end position="266"/>
    </location>
</feature>
<keyword evidence="4 12" id="KW-0808">Transferase</keyword>
<proteinExistence type="inferred from homology"/>
<evidence type="ECO:0000259" key="11">
    <source>
        <dbReference type="Pfam" id="PF00483"/>
    </source>
</evidence>
<gene>
    <name evidence="12" type="ORF">Rsw2DRAFT_0863</name>
</gene>
<evidence type="ECO:0000313" key="13">
    <source>
        <dbReference type="Proteomes" id="UP000010121"/>
    </source>
</evidence>
<evidence type="ECO:0000256" key="7">
    <source>
        <dbReference type="ARBA" id="ARBA00031959"/>
    </source>
</evidence>
<evidence type="ECO:0000256" key="9">
    <source>
        <dbReference type="ARBA" id="ARBA00048128"/>
    </source>
</evidence>
<feature type="region of interest" description="Disordered" evidence="10">
    <location>
        <begin position="275"/>
        <end position="299"/>
    </location>
</feature>
<evidence type="ECO:0000256" key="2">
    <source>
        <dbReference type="ARBA" id="ARBA00012415"/>
    </source>
</evidence>
<keyword evidence="5" id="KW-0548">Nucleotidyltransferase</keyword>
<dbReference type="STRING" id="371731.Rsw2DRAFT_0863"/>
<dbReference type="Gene3D" id="3.90.550.10">
    <property type="entry name" value="Spore Coat Polysaccharide Biosynthesis Protein SpsA, Chain A"/>
    <property type="match status" value="1"/>
</dbReference>
<dbReference type="OrthoDB" id="9803306at2"/>
<keyword evidence="13" id="KW-1185">Reference proteome</keyword>
<protein>
    <recommendedName>
        <fullName evidence="3">UTP--glucose-1-phosphate uridylyltransferase</fullName>
        <ecNumber evidence="2">2.7.7.9</ecNumber>
    </recommendedName>
    <alternativeName>
        <fullName evidence="6">Alpha-D-glucosyl-1-phosphate uridylyltransferase</fullName>
    </alternativeName>
    <alternativeName>
        <fullName evidence="7">UDP-glucose pyrophosphorylase</fullName>
    </alternativeName>
    <alternativeName>
        <fullName evidence="8">Uridine diphosphoglucose pyrophosphorylase</fullName>
    </alternativeName>
</protein>
<dbReference type="AlphaFoldDB" id="C8RYI5"/>
<comment type="caution">
    <text evidence="12">The sequence shown here is derived from an EMBL/GenBank/DDBJ whole genome shotgun (WGS) entry which is preliminary data.</text>
</comment>
<evidence type="ECO:0000256" key="8">
    <source>
        <dbReference type="ARBA" id="ARBA00032341"/>
    </source>
</evidence>
<dbReference type="Pfam" id="PF00483">
    <property type="entry name" value="NTP_transferase"/>
    <property type="match status" value="1"/>
</dbReference>
<dbReference type="SUPFAM" id="SSF53448">
    <property type="entry name" value="Nucleotide-diphospho-sugar transferases"/>
    <property type="match status" value="1"/>
</dbReference>
<dbReference type="GO" id="GO:0003983">
    <property type="term" value="F:UTP:glucose-1-phosphate uridylyltransferase activity"/>
    <property type="evidence" value="ECO:0007669"/>
    <property type="project" value="UniProtKB-EC"/>
</dbReference>
<dbReference type="eggNOG" id="COG1210">
    <property type="taxonomic scope" value="Bacteria"/>
</dbReference>
<dbReference type="Proteomes" id="UP000010121">
    <property type="component" value="Unassembled WGS sequence"/>
</dbReference>
<dbReference type="PANTHER" id="PTHR43197">
    <property type="entry name" value="UTP--GLUCOSE-1-PHOSPHATE URIDYLYLTRANSFERASE"/>
    <property type="match status" value="1"/>
</dbReference>
<evidence type="ECO:0000256" key="4">
    <source>
        <dbReference type="ARBA" id="ARBA00022679"/>
    </source>
</evidence>
<evidence type="ECO:0000256" key="6">
    <source>
        <dbReference type="ARBA" id="ARBA00031455"/>
    </source>
</evidence>
<dbReference type="GO" id="GO:0006011">
    <property type="term" value="P:UDP-alpha-D-glucose metabolic process"/>
    <property type="evidence" value="ECO:0007669"/>
    <property type="project" value="InterPro"/>
</dbReference>
<comment type="catalytic activity">
    <reaction evidence="9">
        <text>alpha-D-glucose 1-phosphate + UTP + H(+) = UDP-alpha-D-glucose + diphosphate</text>
        <dbReference type="Rhea" id="RHEA:19889"/>
        <dbReference type="ChEBI" id="CHEBI:15378"/>
        <dbReference type="ChEBI" id="CHEBI:33019"/>
        <dbReference type="ChEBI" id="CHEBI:46398"/>
        <dbReference type="ChEBI" id="CHEBI:58601"/>
        <dbReference type="ChEBI" id="CHEBI:58885"/>
        <dbReference type="EC" id="2.7.7.9"/>
    </reaction>
</comment>
<dbReference type="EC" id="2.7.7.9" evidence="2"/>
<dbReference type="RefSeq" id="WP_008028422.1">
    <property type="nucleotide sequence ID" value="NZ_ACYY01000004.1"/>
</dbReference>
<reference evidence="12 13" key="1">
    <citation type="submission" date="2009-08" db="EMBL/GenBank/DDBJ databases">
        <title>The draft genome of Rhodobacter sp. SW2.</title>
        <authorList>
            <consortium name="US DOE Joint Genome Institute (JGI-PGF)"/>
            <person name="Lucas S."/>
            <person name="Copeland A."/>
            <person name="Lapidus A."/>
            <person name="Glavina del Rio T."/>
            <person name="Tice H."/>
            <person name="Bruce D."/>
            <person name="Goodwin L."/>
            <person name="Pitluck S."/>
            <person name="Larimer F."/>
            <person name="Land M.L."/>
            <person name="Hauser L."/>
            <person name="Emerson D."/>
        </authorList>
    </citation>
    <scope>NUCLEOTIDE SEQUENCE [LARGE SCALE GENOMIC DNA]</scope>
    <source>
        <strain evidence="12 13">SW2</strain>
    </source>
</reference>
<accession>C8RYI5</accession>
<dbReference type="InterPro" id="IPR005835">
    <property type="entry name" value="NTP_transferase_dom"/>
</dbReference>
<evidence type="ECO:0000256" key="5">
    <source>
        <dbReference type="ARBA" id="ARBA00022695"/>
    </source>
</evidence>
<organism evidence="12 13">
    <name type="scientific">Rhodobacter ferrooxidans</name>
    <dbReference type="NCBI Taxonomy" id="371731"/>
    <lineage>
        <taxon>Bacteria</taxon>
        <taxon>Pseudomonadati</taxon>
        <taxon>Pseudomonadota</taxon>
        <taxon>Alphaproteobacteria</taxon>
        <taxon>Rhodobacterales</taxon>
        <taxon>Rhodobacter group</taxon>
        <taxon>Rhodobacter</taxon>
    </lineage>
</organism>
<sequence length="299" mass="31330">MHIRSILIPAAGLGTRLLPATKSVPKELLNIYDRPVLQFAIDEAIAAGVERVVVVIHPDKLAIRDYLRPADALLRSLNAGGKAELGARLAAVQVPDTLELVFAFQNHPAGLGHAISCGAGLVLPGPVGVILPDDVILGAPCIAEMAEAYRGGHMVAAMTVTAAEARSYGMFRLLGATGGRSIAVSGMVEKPKPGTEPSLLAAVGRYILDPSIFSTLEATGRGVGAEIQLTDAIAQDACRLPLTAFRFSGQRYDCGSYDGLLAAAQARQREVKQHRNGHAAPPGTEGRMGRCFGKANAAR</sequence>
<dbReference type="InterPro" id="IPR029044">
    <property type="entry name" value="Nucleotide-diphossugar_trans"/>
</dbReference>
<dbReference type="PANTHER" id="PTHR43197:SF1">
    <property type="entry name" value="UTP--GLUCOSE-1-PHOSPHATE URIDYLYLTRANSFERASE"/>
    <property type="match status" value="1"/>
</dbReference>
<dbReference type="EMBL" id="ACYY01000004">
    <property type="protein sequence ID" value="EEW26173.1"/>
    <property type="molecule type" value="Genomic_DNA"/>
</dbReference>
<dbReference type="InterPro" id="IPR005771">
    <property type="entry name" value="GalU_uridylyltTrfase_bac/arc"/>
</dbReference>
<evidence type="ECO:0000313" key="12">
    <source>
        <dbReference type="EMBL" id="EEW26173.1"/>
    </source>
</evidence>
<evidence type="ECO:0000256" key="3">
    <source>
        <dbReference type="ARBA" id="ARBA00019048"/>
    </source>
</evidence>
<name>C8RYI5_9RHOB</name>